<dbReference type="Gene3D" id="3.40.190.10">
    <property type="entry name" value="Periplasmic binding protein-like II"/>
    <property type="match status" value="1"/>
</dbReference>
<evidence type="ECO:0008006" key="3">
    <source>
        <dbReference type="Google" id="ProtNLM"/>
    </source>
</evidence>
<dbReference type="AlphaFoldDB" id="A0A6J4JWP9"/>
<evidence type="ECO:0000313" key="2">
    <source>
        <dbReference type="EMBL" id="CAA9289610.1"/>
    </source>
</evidence>
<dbReference type="EMBL" id="CADCTC010000243">
    <property type="protein sequence ID" value="CAA9289610.1"/>
    <property type="molecule type" value="Genomic_DNA"/>
</dbReference>
<evidence type="ECO:0000256" key="1">
    <source>
        <dbReference type="SAM" id="SignalP"/>
    </source>
</evidence>
<dbReference type="PROSITE" id="PS51257">
    <property type="entry name" value="PROKAR_LIPOPROTEIN"/>
    <property type="match status" value="1"/>
</dbReference>
<name>A0A6J4JWP9_9CHLR</name>
<dbReference type="CDD" id="cd13585">
    <property type="entry name" value="PBP2_TMBP_like"/>
    <property type="match status" value="1"/>
</dbReference>
<organism evidence="2">
    <name type="scientific">uncultured Chloroflexota bacterium</name>
    <dbReference type="NCBI Taxonomy" id="166587"/>
    <lineage>
        <taxon>Bacteria</taxon>
        <taxon>Bacillati</taxon>
        <taxon>Chloroflexota</taxon>
        <taxon>environmental samples</taxon>
    </lineage>
</organism>
<dbReference type="SUPFAM" id="SSF53850">
    <property type="entry name" value="Periplasmic binding protein-like II"/>
    <property type="match status" value="1"/>
</dbReference>
<dbReference type="Pfam" id="PF01547">
    <property type="entry name" value="SBP_bac_1"/>
    <property type="match status" value="1"/>
</dbReference>
<dbReference type="PROSITE" id="PS51318">
    <property type="entry name" value="TAT"/>
    <property type="match status" value="1"/>
</dbReference>
<feature type="signal peptide" evidence="1">
    <location>
        <begin position="1"/>
        <end position="22"/>
    </location>
</feature>
<dbReference type="InterPro" id="IPR006059">
    <property type="entry name" value="SBP"/>
</dbReference>
<gene>
    <name evidence="2" type="ORF">AVDCRST_MAG77-4587</name>
</gene>
<keyword evidence="1" id="KW-0732">Signal</keyword>
<dbReference type="PANTHER" id="PTHR43649">
    <property type="entry name" value="ARABINOSE-BINDING PROTEIN-RELATED"/>
    <property type="match status" value="1"/>
</dbReference>
<dbReference type="InterPro" id="IPR006311">
    <property type="entry name" value="TAT_signal"/>
</dbReference>
<protein>
    <recommendedName>
        <fullName evidence="3">ABC transporter, substrate-binding protein (Cluster 1, maltose/g3p/polyamine/iron)</fullName>
    </recommendedName>
</protein>
<dbReference type="InterPro" id="IPR050490">
    <property type="entry name" value="Bact_solute-bd_prot1"/>
</dbReference>
<accession>A0A6J4JWP9</accession>
<dbReference type="PANTHER" id="PTHR43649:SF30">
    <property type="entry name" value="ABC TRANSPORTER SUBSTRATE-BINDING PROTEIN"/>
    <property type="match status" value="1"/>
</dbReference>
<sequence length="442" mass="48522">MAHVTRRAFVGGASALAASVLAACGAAGQSEQSAAGKEGQPATVQFYFGTAGQPEIQLYTTIKEGFEKQYPKYKLELLPAENETEKALTLMAAGTPPDVYWNRVRASQVFIRRDALVDILPLMKRDKLPQDDFWPSAVRAYAYKGGYYGLPTSSSSNALYFNKHHFRAVGLPLPTELEKQGKWTWDALIDTARKLTHTNAAGKKVWGFRRPTGLTLTVQYMWQNGGTPFSEDRTQSLITSAEVIGAEQWIADLVLKHQVSAPPGDPEDSDNGYRVNGAVAMEQAGRYAMPGIVQGSQNGTVDPGMVVAPKGPKKDTTRGDDLAASILKSSKVVEAAWAFSKYWASEEGQLVVLKSNRSYTSRRSVARNAAILKQVLNPWEDGEAYFTGLQRGEVFPVTPKFVPQVRDTFDREEKLAHGGTKTVRDAMQTAHTEIAPMLKEPF</sequence>
<proteinExistence type="predicted"/>
<feature type="chain" id="PRO_5026744809" description="ABC transporter, substrate-binding protein (Cluster 1, maltose/g3p/polyamine/iron)" evidence="1">
    <location>
        <begin position="23"/>
        <end position="442"/>
    </location>
</feature>
<reference evidence="2" key="1">
    <citation type="submission" date="2020-02" db="EMBL/GenBank/DDBJ databases">
        <authorList>
            <person name="Meier V. D."/>
        </authorList>
    </citation>
    <scope>NUCLEOTIDE SEQUENCE</scope>
    <source>
        <strain evidence="2">AVDCRST_MAG77</strain>
    </source>
</reference>